<dbReference type="Proteomes" id="UP000677228">
    <property type="component" value="Unassembled WGS sequence"/>
</dbReference>
<reference evidence="2" key="1">
    <citation type="submission" date="2021-02" db="EMBL/GenBank/DDBJ databases">
        <authorList>
            <person name="Nowell W R."/>
        </authorList>
    </citation>
    <scope>NUCLEOTIDE SEQUENCE</scope>
</reference>
<comment type="caution">
    <text evidence="2">The sequence shown here is derived from an EMBL/GenBank/DDBJ whole genome shotgun (WGS) entry which is preliminary data.</text>
</comment>
<protein>
    <submittedName>
        <fullName evidence="2">Uncharacterized protein</fullName>
    </submittedName>
</protein>
<evidence type="ECO:0000313" key="3">
    <source>
        <dbReference type="Proteomes" id="UP000682733"/>
    </source>
</evidence>
<evidence type="ECO:0000313" key="2">
    <source>
        <dbReference type="EMBL" id="CAF3967601.1"/>
    </source>
</evidence>
<accession>A0A8S2MQ82</accession>
<gene>
    <name evidence="1" type="ORF">OVA965_LOCUS21865</name>
    <name evidence="2" type="ORF">TMI583_LOCUS22572</name>
</gene>
<evidence type="ECO:0000313" key="1">
    <source>
        <dbReference type="EMBL" id="CAF1156376.1"/>
    </source>
</evidence>
<dbReference type="AlphaFoldDB" id="A0A8S2MQ82"/>
<proteinExistence type="predicted"/>
<name>A0A8S2MQ82_9BILA</name>
<organism evidence="2 3">
    <name type="scientific">Didymodactylos carnosus</name>
    <dbReference type="NCBI Taxonomy" id="1234261"/>
    <lineage>
        <taxon>Eukaryota</taxon>
        <taxon>Metazoa</taxon>
        <taxon>Spiralia</taxon>
        <taxon>Gnathifera</taxon>
        <taxon>Rotifera</taxon>
        <taxon>Eurotatoria</taxon>
        <taxon>Bdelloidea</taxon>
        <taxon>Philodinida</taxon>
        <taxon>Philodinidae</taxon>
        <taxon>Didymodactylos</taxon>
    </lineage>
</organism>
<dbReference type="EMBL" id="CAJOBA010033573">
    <property type="protein sequence ID" value="CAF3967601.1"/>
    <property type="molecule type" value="Genomic_DNA"/>
</dbReference>
<sequence length="122" mass="13228">MMSIGESVRKISYDEFSSDVRTAITYAVKYLTQDDFGFIIQKGTAASAIALMDYFIAQKEALCGYSIVADREGIRECVMGSHQQNEMDYHAEKDGLIGAMSNTLMTLVTSAANSTSSLDSGA</sequence>
<dbReference type="EMBL" id="CAJNOK010012119">
    <property type="protein sequence ID" value="CAF1156376.1"/>
    <property type="molecule type" value="Genomic_DNA"/>
</dbReference>
<dbReference type="Proteomes" id="UP000682733">
    <property type="component" value="Unassembled WGS sequence"/>
</dbReference>